<dbReference type="Proteomes" id="UP000075304">
    <property type="component" value="Unassembled WGS sequence"/>
</dbReference>
<dbReference type="AlphaFoldDB" id="A0A150KIY6"/>
<name>A0A150KIY6_HEYCO</name>
<protein>
    <recommendedName>
        <fullName evidence="1">YcaO domain-containing protein</fullName>
    </recommendedName>
</protein>
<feature type="domain" description="YcaO" evidence="1">
    <location>
        <begin position="77"/>
        <end position="264"/>
    </location>
</feature>
<organism evidence="2 3">
    <name type="scientific">Heyndrickxia coagulans</name>
    <name type="common">Weizmannia coagulans</name>
    <dbReference type="NCBI Taxonomy" id="1398"/>
    <lineage>
        <taxon>Bacteria</taxon>
        <taxon>Bacillati</taxon>
        <taxon>Bacillota</taxon>
        <taxon>Bacilli</taxon>
        <taxon>Bacillales</taxon>
        <taxon>Bacillaceae</taxon>
        <taxon>Heyndrickxia</taxon>
    </lineage>
</organism>
<comment type="caution">
    <text evidence="2">The sequence shown here is derived from an EMBL/GenBank/DDBJ whole genome shotgun (WGS) entry which is preliminary data.</text>
</comment>
<reference evidence="2 3" key="1">
    <citation type="submission" date="2016-01" db="EMBL/GenBank/DDBJ databases">
        <title>Genome Sequences of Twelve Sporeforming Bacillus Species Isolated from Foods.</title>
        <authorList>
            <person name="Berendsen E.M."/>
            <person name="Wells-Bennik M.H."/>
            <person name="Krawcyk A.O."/>
            <person name="De Jong A."/>
            <person name="Holsappel S."/>
            <person name="Eijlander R.T."/>
            <person name="Kuipers O.P."/>
        </authorList>
    </citation>
    <scope>NUCLEOTIDE SEQUENCE [LARGE SCALE GENOMIC DNA]</scope>
    <source>
        <strain evidence="2 3">B4099</strain>
    </source>
</reference>
<accession>A0A150KIY6</accession>
<evidence type="ECO:0000313" key="3">
    <source>
        <dbReference type="Proteomes" id="UP000075304"/>
    </source>
</evidence>
<dbReference type="InterPro" id="IPR003776">
    <property type="entry name" value="YcaO-like_dom"/>
</dbReference>
<evidence type="ECO:0000313" key="2">
    <source>
        <dbReference type="EMBL" id="KYC73561.1"/>
    </source>
</evidence>
<dbReference type="EMBL" id="LQYI01000006">
    <property type="protein sequence ID" value="KYC73561.1"/>
    <property type="molecule type" value="Genomic_DNA"/>
</dbReference>
<dbReference type="Pfam" id="PF02624">
    <property type="entry name" value="YcaO"/>
    <property type="match status" value="1"/>
</dbReference>
<dbReference type="PATRIC" id="fig|1398.25.peg.3017"/>
<gene>
    <name evidence="2" type="ORF">B4099_0906</name>
</gene>
<proteinExistence type="predicted"/>
<sequence length="344" mass="39702">MIHVLSHHNSFNIPETIFNTEFKLSFNYIGNFLVNNYIGPSGCNAIDKTCRNSFKKGYSEAIERRALMIGGYTNQKEYVDAYNLITKNIESIPVEYSRFKNTSPFYSDTTGTAAHPKSEYAVYKAVVELLEKNSLFLFWYGLVGKRLDVSCMNSELVRSLQHQGKIVDFYLNDTFYPLNTVITIIHNGKDFIYSGGVAGSFNIYKAVLSSLEEAYLLMWQNYFHEKISSNNYFSRPFDSKDYYTALRHIENVQGEEKVSTRKDFSNKPSINRLIEELPCWIKSLHIIMLRHTLNIPLKICLAFSKDLNNHIPLKKRIDLDTTINKCTINLDINKLEKLPECVIV</sequence>
<dbReference type="Gene3D" id="3.30.1330.230">
    <property type="match status" value="1"/>
</dbReference>
<dbReference type="RefSeq" id="WP_081105553.1">
    <property type="nucleotide sequence ID" value="NZ_LQYI01000006.1"/>
</dbReference>
<evidence type="ECO:0000259" key="1">
    <source>
        <dbReference type="Pfam" id="PF02624"/>
    </source>
</evidence>